<sequence length="469" mass="52959">MEPTPPTINNLAPELLAEIFLLCVPHPRPQDVSVFRDNVPLVTVALQGDRAPWTLRGVNTKWKKIVDESSKLWSYIRISGTDLLSLSMLKLQLELSRSRPLTVEFDGSLKPVIAHVHEVYKHAGRWAGVTIFPRADTLGILNRHAPPKFPVMEHLEIVYETNVTVGIPRSLFSAPRLRLLSLSLLQNFRHDLPVSLDVEEVRLHMTEKSISSVLRIFPVIAATVVALFIKNHTPDDALAIPIDNFTPITFPRLRTFHLKGCGFDALIEDKMILPAVEDIVFSTFRRTTVKALARLLSNSNTLLRSLTFVVPRGPCSDYGSECGERSRLLSQELRVLFSTCPQALQLNLRACQHVIHAILRDVDLPAALRGLRLQYRRDGFCSSPVMPEALVIPAYTIVKLHNVLFRALSLAQILITVDDLKPSEQMFLAKTLGNGIAVSPDDVGDSISPWNDYHEFDRQRWYGRWIRWT</sequence>
<keyword evidence="2" id="KW-1185">Reference proteome</keyword>
<name>A0ABR3JBS8_9AGAR</name>
<reference evidence="2" key="1">
    <citation type="submission" date="2024-06" db="EMBL/GenBank/DDBJ databases">
        <title>Multi-omics analyses provide insights into the biosynthesis of the anticancer antibiotic pleurotin in Hohenbuehelia grisea.</title>
        <authorList>
            <person name="Weaver J.A."/>
            <person name="Alberti F."/>
        </authorList>
    </citation>
    <scope>NUCLEOTIDE SEQUENCE [LARGE SCALE GENOMIC DNA]</scope>
    <source>
        <strain evidence="2">T-177</strain>
    </source>
</reference>
<dbReference type="Proteomes" id="UP001556367">
    <property type="component" value="Unassembled WGS sequence"/>
</dbReference>
<proteinExistence type="predicted"/>
<gene>
    <name evidence="1" type="ORF">HGRIS_007160</name>
</gene>
<dbReference type="EMBL" id="JASNQZ010000010">
    <property type="protein sequence ID" value="KAL0952950.1"/>
    <property type="molecule type" value="Genomic_DNA"/>
</dbReference>
<evidence type="ECO:0000313" key="2">
    <source>
        <dbReference type="Proteomes" id="UP001556367"/>
    </source>
</evidence>
<dbReference type="SUPFAM" id="SSF52047">
    <property type="entry name" value="RNI-like"/>
    <property type="match status" value="1"/>
</dbReference>
<evidence type="ECO:0008006" key="3">
    <source>
        <dbReference type="Google" id="ProtNLM"/>
    </source>
</evidence>
<organism evidence="1 2">
    <name type="scientific">Hohenbuehelia grisea</name>
    <dbReference type="NCBI Taxonomy" id="104357"/>
    <lineage>
        <taxon>Eukaryota</taxon>
        <taxon>Fungi</taxon>
        <taxon>Dikarya</taxon>
        <taxon>Basidiomycota</taxon>
        <taxon>Agaricomycotina</taxon>
        <taxon>Agaricomycetes</taxon>
        <taxon>Agaricomycetidae</taxon>
        <taxon>Agaricales</taxon>
        <taxon>Pleurotineae</taxon>
        <taxon>Pleurotaceae</taxon>
        <taxon>Hohenbuehelia</taxon>
    </lineage>
</organism>
<comment type="caution">
    <text evidence="1">The sequence shown here is derived from an EMBL/GenBank/DDBJ whole genome shotgun (WGS) entry which is preliminary data.</text>
</comment>
<evidence type="ECO:0000313" key="1">
    <source>
        <dbReference type="EMBL" id="KAL0952950.1"/>
    </source>
</evidence>
<accession>A0ABR3JBS8</accession>
<protein>
    <recommendedName>
        <fullName evidence="3">F-box domain-containing protein</fullName>
    </recommendedName>
</protein>